<dbReference type="EMBL" id="CP007128">
    <property type="protein sequence ID" value="AHG91984.1"/>
    <property type="molecule type" value="Genomic_DNA"/>
</dbReference>
<dbReference type="KEGG" id="gba:J421_4447"/>
<evidence type="ECO:0000313" key="1">
    <source>
        <dbReference type="EMBL" id="AHG91984.1"/>
    </source>
</evidence>
<evidence type="ECO:0000313" key="2">
    <source>
        <dbReference type="Proteomes" id="UP000019151"/>
    </source>
</evidence>
<name>W0RLM0_9BACT</name>
<accession>W0RLM0</accession>
<gene>
    <name evidence="1" type="ORF">J421_4447</name>
</gene>
<evidence type="ECO:0008006" key="3">
    <source>
        <dbReference type="Google" id="ProtNLM"/>
    </source>
</evidence>
<dbReference type="Proteomes" id="UP000019151">
    <property type="component" value="Chromosome"/>
</dbReference>
<dbReference type="RefSeq" id="WP_025413417.1">
    <property type="nucleotide sequence ID" value="NZ_CP007128.1"/>
</dbReference>
<sequence>MTPPSRIDAFREMVRKNPENHLAHFGLANEAQKLGLHAEAAEHLRAYLARYDDEGNGWGRLADALLALGDTDGARDAFRKGIESSHRFGHPSMAAEFEARLEEL</sequence>
<dbReference type="OrthoDB" id="14452at2"/>
<dbReference type="SUPFAM" id="SSF48452">
    <property type="entry name" value="TPR-like"/>
    <property type="match status" value="1"/>
</dbReference>
<dbReference type="Pfam" id="PF13432">
    <property type="entry name" value="TPR_16"/>
    <property type="match status" value="1"/>
</dbReference>
<protein>
    <recommendedName>
        <fullName evidence="3">Tetratricopeptide repeat protein</fullName>
    </recommendedName>
</protein>
<dbReference type="STRING" id="861299.J421_4447"/>
<proteinExistence type="predicted"/>
<organism evidence="1 2">
    <name type="scientific">Gemmatirosa kalamazoonensis</name>
    <dbReference type="NCBI Taxonomy" id="861299"/>
    <lineage>
        <taxon>Bacteria</taxon>
        <taxon>Pseudomonadati</taxon>
        <taxon>Gemmatimonadota</taxon>
        <taxon>Gemmatimonadia</taxon>
        <taxon>Gemmatimonadales</taxon>
        <taxon>Gemmatimonadaceae</taxon>
        <taxon>Gemmatirosa</taxon>
    </lineage>
</organism>
<dbReference type="AlphaFoldDB" id="W0RLM0"/>
<keyword evidence="2" id="KW-1185">Reference proteome</keyword>
<dbReference type="InParanoid" id="W0RLM0"/>
<dbReference type="eggNOG" id="COG4783">
    <property type="taxonomic scope" value="Bacteria"/>
</dbReference>
<dbReference type="Gene3D" id="1.25.40.10">
    <property type="entry name" value="Tetratricopeptide repeat domain"/>
    <property type="match status" value="1"/>
</dbReference>
<dbReference type="InterPro" id="IPR011990">
    <property type="entry name" value="TPR-like_helical_dom_sf"/>
</dbReference>
<dbReference type="HOGENOM" id="CLU_146069_1_1_0"/>
<reference evidence="1 2" key="1">
    <citation type="journal article" date="2014" name="Genome Announc.">
        <title>Genome Sequence and Methylome of Soil Bacterium Gemmatirosa kalamazoonensis KBS708T, a Member of the Rarely Cultivated Gemmatimonadetes Phylum.</title>
        <authorList>
            <person name="Debruyn J.M."/>
            <person name="Radosevich M."/>
            <person name="Wommack K.E."/>
            <person name="Polson S.W."/>
            <person name="Hauser L.J."/>
            <person name="Fawaz M.N."/>
            <person name="Korlach J."/>
            <person name="Tsai Y.C."/>
        </authorList>
    </citation>
    <scope>NUCLEOTIDE SEQUENCE [LARGE SCALE GENOMIC DNA]</scope>
    <source>
        <strain evidence="1 2">KBS708</strain>
    </source>
</reference>